<dbReference type="KEGG" id="apln:108732340"/>
<dbReference type="CDD" id="cd17960">
    <property type="entry name" value="DEADc_DDX55"/>
    <property type="match status" value="1"/>
</dbReference>
<protein>
    <recommendedName>
        <fullName evidence="10">ATP-dependent RNA helicase</fullName>
        <ecNumber evidence="10">3.6.4.13</ecNumber>
    </recommendedName>
</protein>
<dbReference type="RefSeq" id="XP_018318591.1">
    <property type="nucleotide sequence ID" value="XM_018463089.1"/>
</dbReference>
<evidence type="ECO:0000256" key="4">
    <source>
        <dbReference type="ARBA" id="ARBA00022840"/>
    </source>
</evidence>
<feature type="compositionally biased region" description="Basic residues" evidence="11">
    <location>
        <begin position="534"/>
        <end position="543"/>
    </location>
</feature>
<evidence type="ECO:0000259" key="12">
    <source>
        <dbReference type="PROSITE" id="PS51192"/>
    </source>
</evidence>
<dbReference type="InterPro" id="IPR001650">
    <property type="entry name" value="Helicase_C-like"/>
</dbReference>
<dbReference type="InterPro" id="IPR056330">
    <property type="entry name" value="CTT_SPB4"/>
</dbReference>
<evidence type="ECO:0000256" key="3">
    <source>
        <dbReference type="ARBA" id="ARBA00022806"/>
    </source>
</evidence>
<evidence type="ECO:0000313" key="14">
    <source>
        <dbReference type="Proteomes" id="UP000192223"/>
    </source>
</evidence>
<evidence type="ECO:0000256" key="10">
    <source>
        <dbReference type="RuleBase" id="RU365068"/>
    </source>
</evidence>
<dbReference type="PROSITE" id="PS51194">
    <property type="entry name" value="HELICASE_CTER"/>
    <property type="match status" value="1"/>
</dbReference>
<feature type="compositionally biased region" description="Basic and acidic residues" evidence="11">
    <location>
        <begin position="484"/>
        <end position="500"/>
    </location>
</feature>
<organism evidence="14 15">
    <name type="scientific">Agrilus planipennis</name>
    <name type="common">Emerald ash borer</name>
    <name type="synonym">Agrilus marcopoli</name>
    <dbReference type="NCBI Taxonomy" id="224129"/>
    <lineage>
        <taxon>Eukaryota</taxon>
        <taxon>Metazoa</taxon>
        <taxon>Ecdysozoa</taxon>
        <taxon>Arthropoda</taxon>
        <taxon>Hexapoda</taxon>
        <taxon>Insecta</taxon>
        <taxon>Pterygota</taxon>
        <taxon>Neoptera</taxon>
        <taxon>Endopterygota</taxon>
        <taxon>Coleoptera</taxon>
        <taxon>Polyphaga</taxon>
        <taxon>Elateriformia</taxon>
        <taxon>Buprestoidea</taxon>
        <taxon>Buprestidae</taxon>
        <taxon>Agrilinae</taxon>
        <taxon>Agrilus</taxon>
    </lineage>
</organism>
<evidence type="ECO:0000256" key="7">
    <source>
        <dbReference type="ARBA" id="ARBA00038002"/>
    </source>
</evidence>
<dbReference type="EC" id="3.6.4.13" evidence="10"/>
<dbReference type="Pfam" id="PF23681">
    <property type="entry name" value="CTT_SPB4"/>
    <property type="match status" value="1"/>
</dbReference>
<dbReference type="GO" id="GO:0005524">
    <property type="term" value="F:ATP binding"/>
    <property type="evidence" value="ECO:0007669"/>
    <property type="project" value="UniProtKB-UniRule"/>
</dbReference>
<keyword evidence="4 9" id="KW-0067">ATP-binding</keyword>
<dbReference type="GeneID" id="108732340"/>
<evidence type="ECO:0000256" key="1">
    <source>
        <dbReference type="ARBA" id="ARBA00022741"/>
    </source>
</evidence>
<dbReference type="AlphaFoldDB" id="A0A1W4W348"/>
<comment type="function">
    <text evidence="10">RNA helicase.</text>
</comment>
<sequence>MKSRKPWEEIYPLLDEDIKKAIKTFNFPTMTPVQAATVPLLIAMKDVAVQAVTGSGKTLAFLIPMLQLLKRRAKEQVWKVKEVGSIIISPTRELAVQTNTVLTQLLEHLPQFKQCLLVGGNSIEEDVKKLREGCNILVSTPGRLEDLLTRKLDFNLPASVKSLELLILDEADKLLDLGFTASLNTILSYLPRQRRTGLFSATQTKELQDLIRAGLRNPVVITVTEKASQSTPVTLDNYYIVTRNDGKLGTLVSFLEENSIRKALLFFPTCATVEYFSIVLKHILPQKLSPVLAIHGKMKEKRQKILDKFRNSSSGILLCTDVMARGIDIPEVDWVLQWDPPTSASAFVHRVGRTARQGNQGSSLIFLLENEEPYVEFIKLNQNVYLKQLSDSATTEKIADIREKLRSLQKIDRATMEKATRAFVSHVRAYSKHECSLILKVKDWPLGSVAAMYGLIRLPKMPELKNQDLSDFPQVEDFDFDSVPYKDKQKEEQRQKKLESYKSTGVWPGKQIKIRKKPTEPWSKTKQMKEERKIKRQKRKNTKQMKIANNQPLKKKKRKGISEEDMEELAKDIALIKKLKKRKITDEQFDKEMGLCE</sequence>
<dbReference type="SMART" id="SM00490">
    <property type="entry name" value="HELICc"/>
    <property type="match status" value="1"/>
</dbReference>
<evidence type="ECO:0000259" key="13">
    <source>
        <dbReference type="PROSITE" id="PS51194"/>
    </source>
</evidence>
<feature type="domain" description="Helicase ATP-binding" evidence="12">
    <location>
        <begin position="38"/>
        <end position="221"/>
    </location>
</feature>
<dbReference type="Pfam" id="PF00270">
    <property type="entry name" value="DEAD"/>
    <property type="match status" value="1"/>
</dbReference>
<proteinExistence type="inferred from homology"/>
<reference evidence="15" key="1">
    <citation type="submission" date="2025-08" db="UniProtKB">
        <authorList>
            <consortium name="RefSeq"/>
        </authorList>
    </citation>
    <scope>IDENTIFICATION</scope>
    <source>
        <tissue evidence="15">Entire body</tissue>
    </source>
</reference>
<evidence type="ECO:0000256" key="6">
    <source>
        <dbReference type="ARBA" id="ARBA00023054"/>
    </source>
</evidence>
<dbReference type="Proteomes" id="UP000192223">
    <property type="component" value="Unplaced"/>
</dbReference>
<dbReference type="InterPro" id="IPR011545">
    <property type="entry name" value="DEAD/DEAH_box_helicase_dom"/>
</dbReference>
<keyword evidence="1 9" id="KW-0547">Nucleotide-binding</keyword>
<dbReference type="PROSITE" id="PS51192">
    <property type="entry name" value="HELICASE_ATP_BIND_1"/>
    <property type="match status" value="1"/>
</dbReference>
<dbReference type="CDD" id="cd18787">
    <property type="entry name" value="SF2_C_DEAD"/>
    <property type="match status" value="1"/>
</dbReference>
<keyword evidence="14" id="KW-1185">Reference proteome</keyword>
<dbReference type="InterPro" id="IPR000629">
    <property type="entry name" value="RNA-helicase_DEAD-box_CS"/>
</dbReference>
<keyword evidence="3 9" id="KW-0347">Helicase</keyword>
<keyword evidence="5 10" id="KW-0694">RNA-binding</keyword>
<comment type="similarity">
    <text evidence="7">Belongs to the DEAD box helicase family. DDX55/SPB4 subfamily.</text>
</comment>
<name>A0A1W4W348_AGRPL</name>
<evidence type="ECO:0000256" key="5">
    <source>
        <dbReference type="ARBA" id="ARBA00022884"/>
    </source>
</evidence>
<dbReference type="Pfam" id="PF00271">
    <property type="entry name" value="Helicase_C"/>
    <property type="match status" value="1"/>
</dbReference>
<dbReference type="STRING" id="224129.A0A1W4W348"/>
<dbReference type="InterPro" id="IPR025313">
    <property type="entry name" value="SPB4-like_CTE"/>
</dbReference>
<dbReference type="FunFam" id="3.40.50.300:FF:000877">
    <property type="entry name" value="RNA helicase"/>
    <property type="match status" value="1"/>
</dbReference>
<feature type="region of interest" description="Disordered" evidence="11">
    <location>
        <begin position="517"/>
        <end position="564"/>
    </location>
</feature>
<evidence type="ECO:0000256" key="9">
    <source>
        <dbReference type="RuleBase" id="RU000492"/>
    </source>
</evidence>
<dbReference type="SMART" id="SM01178">
    <property type="entry name" value="DUF4217"/>
    <property type="match status" value="1"/>
</dbReference>
<comment type="domain">
    <text evidence="10">The Q motif is unique to and characteristic of the DEAD box family of RNA helicases and controls ATP binding and hydrolysis.</text>
</comment>
<dbReference type="Pfam" id="PF13959">
    <property type="entry name" value="CTE_SPB4"/>
    <property type="match status" value="1"/>
</dbReference>
<dbReference type="SUPFAM" id="SSF52540">
    <property type="entry name" value="P-loop containing nucleoside triphosphate hydrolases"/>
    <property type="match status" value="1"/>
</dbReference>
<dbReference type="PANTHER" id="PTHR24031">
    <property type="entry name" value="RNA HELICASE"/>
    <property type="match status" value="1"/>
</dbReference>
<evidence type="ECO:0000313" key="15">
    <source>
        <dbReference type="RefSeq" id="XP_018318591.1"/>
    </source>
</evidence>
<dbReference type="FunCoup" id="A0A1W4W348">
    <property type="interactions" value="2401"/>
</dbReference>
<dbReference type="PROSITE" id="PS00039">
    <property type="entry name" value="DEAD_ATP_HELICASE"/>
    <property type="match status" value="1"/>
</dbReference>
<keyword evidence="6" id="KW-0175">Coiled coil</keyword>
<feature type="region of interest" description="Disordered" evidence="11">
    <location>
        <begin position="483"/>
        <end position="502"/>
    </location>
</feature>
<keyword evidence="2 9" id="KW-0378">Hydrolase</keyword>
<gene>
    <name evidence="15" type="primary">LOC108732340</name>
</gene>
<dbReference type="SMART" id="SM00487">
    <property type="entry name" value="DEXDc"/>
    <property type="match status" value="1"/>
</dbReference>
<dbReference type="Gene3D" id="3.40.50.300">
    <property type="entry name" value="P-loop containing nucleotide triphosphate hydrolases"/>
    <property type="match status" value="2"/>
</dbReference>
<dbReference type="InterPro" id="IPR014001">
    <property type="entry name" value="Helicase_ATP-bd"/>
</dbReference>
<dbReference type="GO" id="GO:0016887">
    <property type="term" value="F:ATP hydrolysis activity"/>
    <property type="evidence" value="ECO:0007669"/>
    <property type="project" value="RHEA"/>
</dbReference>
<dbReference type="InParanoid" id="A0A1W4W348"/>
<feature type="domain" description="Helicase C-terminal" evidence="13">
    <location>
        <begin position="234"/>
        <end position="409"/>
    </location>
</feature>
<dbReference type="GO" id="GO:0003723">
    <property type="term" value="F:RNA binding"/>
    <property type="evidence" value="ECO:0007669"/>
    <property type="project" value="UniProtKB-UniRule"/>
</dbReference>
<dbReference type="OrthoDB" id="7396459at2759"/>
<evidence type="ECO:0000256" key="2">
    <source>
        <dbReference type="ARBA" id="ARBA00022801"/>
    </source>
</evidence>
<evidence type="ECO:0000256" key="8">
    <source>
        <dbReference type="ARBA" id="ARBA00047984"/>
    </source>
</evidence>
<comment type="catalytic activity">
    <reaction evidence="8 10">
        <text>ATP + H2O = ADP + phosphate + H(+)</text>
        <dbReference type="Rhea" id="RHEA:13065"/>
        <dbReference type="ChEBI" id="CHEBI:15377"/>
        <dbReference type="ChEBI" id="CHEBI:15378"/>
        <dbReference type="ChEBI" id="CHEBI:30616"/>
        <dbReference type="ChEBI" id="CHEBI:43474"/>
        <dbReference type="ChEBI" id="CHEBI:456216"/>
        <dbReference type="EC" id="3.6.4.13"/>
    </reaction>
</comment>
<dbReference type="InterPro" id="IPR027417">
    <property type="entry name" value="P-loop_NTPase"/>
</dbReference>
<evidence type="ECO:0000256" key="11">
    <source>
        <dbReference type="SAM" id="MobiDB-lite"/>
    </source>
</evidence>
<dbReference type="GO" id="GO:0003724">
    <property type="term" value="F:RNA helicase activity"/>
    <property type="evidence" value="ECO:0007669"/>
    <property type="project" value="UniProtKB-EC"/>
</dbReference>
<accession>A0A1W4W348</accession>